<dbReference type="SUPFAM" id="SSF53300">
    <property type="entry name" value="vWA-like"/>
    <property type="match status" value="2"/>
</dbReference>
<dbReference type="Pfam" id="PF13519">
    <property type="entry name" value="VWA_2"/>
    <property type="match status" value="1"/>
</dbReference>
<keyword evidence="2" id="KW-0472">Membrane</keyword>
<dbReference type="EMBL" id="BKZW01000001">
    <property type="protein sequence ID" value="GER89199.1"/>
    <property type="molecule type" value="Genomic_DNA"/>
</dbReference>
<feature type="transmembrane region" description="Helical" evidence="2">
    <location>
        <begin position="36"/>
        <end position="61"/>
    </location>
</feature>
<dbReference type="InterPro" id="IPR017868">
    <property type="entry name" value="Filamin/ABP280_repeat-like"/>
</dbReference>
<dbReference type="InterPro" id="IPR002035">
    <property type="entry name" value="VWF_A"/>
</dbReference>
<dbReference type="AlphaFoldDB" id="A0A5J4KT22"/>
<keyword evidence="2" id="KW-1133">Transmembrane helix</keyword>
<dbReference type="SMART" id="SM00327">
    <property type="entry name" value="VWA"/>
    <property type="match status" value="2"/>
</dbReference>
<dbReference type="Gene3D" id="3.40.50.410">
    <property type="entry name" value="von Willebrand factor, type A domain"/>
    <property type="match status" value="1"/>
</dbReference>
<dbReference type="PANTHER" id="PTHR37947">
    <property type="entry name" value="BLL2462 PROTEIN"/>
    <property type="match status" value="1"/>
</dbReference>
<name>A0A5J4KT22_9CHLR</name>
<dbReference type="Proteomes" id="UP000326912">
    <property type="component" value="Unassembled WGS sequence"/>
</dbReference>
<sequence length="963" mass="104435">MLTFEQPLLLLLLVPIGILVYLTWKRMSLPYPRKQRWLILGCRLLLFTCVILALAGTAWAMPVTRQATVFVGDISASTGPQRTFIEQWITSAIKHKHTDDQVGIVAVGRNALVEQSLQSATIDFARFESTPDTNYTDLAAGLRLASAILPSDSQRHIVLLTDGQQNMEDALQEAQLLQQQGIRLDIVPLPSVSSEDVRVDSFDAPNNLHTNEHFNLHTRIYSSVAQNATARIYLDSTVIAQQKLTLVSGEQEISFNMLAPAVGFHTFRITLEAPKDSITQNDEAAAFVNVQGPPKILVIEGQPGSGHNIVTALQSTHINVTVGTPGDVPTTLDGLVPYSSVILADVPAVALGNTRMQILQSFVRDLGHGLVVSGGQNSYGVGGYTDTPLEQTLPVRMDIPQHKETPSIAVVLIVESLEQQVQINISKEAAKGVIGLLTPRDQVGISAGYGTLSIKMQHVTDKSAITKAIDNMNPLDPQSYNPDLANAEQELLHTDAKIKHIILLGDGDAYDNYAPQVTKLASENITVSTVETNAMSNEDLATMQNIAQWGKGRFYRADNASIIPQILLKETQRAAKRSLINENFNPAVVGNHPILTGIDGLPTLSGYVATTPKPAAQMVLVSHLDDPVLAVWQYGLGRVVAWTSDDLGLWTKNWIAWDNAPKWWANLVTWTLPAANDGGMNINGKVTNGTGQLTVDLPPGTTAGGGQQQVQVHIIGPDLSQQSVNLQPTAPERWEGSFPAEQVGGYLLQVTWQGANKNESRLTATTGMVVPYSPEYYNQGTDLRFLRLLAQTGAGTLLSLNDTGSAFSQNLIPTNASIPMAFWFLILAALLLPIDIAARRLASLEFIPEGYKWLLARFGIGRTPQLATATRSPSVASLNSIRDRRARQRSQPVPQPVENKVKASTTTQPEKIEPRRTTAMPAPVNGKAAAPKQPAPTTSTAPAGPSTTSQLVAAKRRRIQEKK</sequence>
<accession>A0A5J4KT22</accession>
<dbReference type="SUPFAM" id="SSF52317">
    <property type="entry name" value="Class I glutamine amidotransferase-like"/>
    <property type="match status" value="2"/>
</dbReference>
<feature type="compositionally biased region" description="Basic residues" evidence="1">
    <location>
        <begin position="954"/>
        <end position="963"/>
    </location>
</feature>
<proteinExistence type="predicted"/>
<protein>
    <submittedName>
        <fullName evidence="4">VWA domain-containing protein</fullName>
    </submittedName>
</protein>
<evidence type="ECO:0000313" key="4">
    <source>
        <dbReference type="EMBL" id="GER89199.1"/>
    </source>
</evidence>
<dbReference type="Gene3D" id="3.40.50.880">
    <property type="match status" value="2"/>
</dbReference>
<dbReference type="RefSeq" id="WP_151756988.1">
    <property type="nucleotide sequence ID" value="NZ_BKZW01000001.1"/>
</dbReference>
<dbReference type="PROSITE" id="PS50194">
    <property type="entry name" value="FILAMIN_REPEAT"/>
    <property type="match status" value="1"/>
</dbReference>
<evidence type="ECO:0000259" key="3">
    <source>
        <dbReference type="SMART" id="SM00327"/>
    </source>
</evidence>
<feature type="domain" description="VWFA" evidence="3">
    <location>
        <begin position="65"/>
        <end position="216"/>
    </location>
</feature>
<dbReference type="InterPro" id="IPR010768">
    <property type="entry name" value="GATase1-like"/>
</dbReference>
<dbReference type="CDD" id="cd00198">
    <property type="entry name" value="vWFA"/>
    <property type="match status" value="1"/>
</dbReference>
<dbReference type="InterPro" id="IPR036465">
    <property type="entry name" value="vWFA_dom_sf"/>
</dbReference>
<feature type="compositionally biased region" description="Polar residues" evidence="1">
    <location>
        <begin position="869"/>
        <end position="880"/>
    </location>
</feature>
<feature type="domain" description="VWFA" evidence="3">
    <location>
        <begin position="407"/>
        <end position="575"/>
    </location>
</feature>
<evidence type="ECO:0000256" key="1">
    <source>
        <dbReference type="SAM" id="MobiDB-lite"/>
    </source>
</evidence>
<gene>
    <name evidence="4" type="ORF">KDW_33610</name>
</gene>
<keyword evidence="2" id="KW-0812">Transmembrane</keyword>
<keyword evidence="5" id="KW-1185">Reference proteome</keyword>
<organism evidence="4 5">
    <name type="scientific">Dictyobacter vulcani</name>
    <dbReference type="NCBI Taxonomy" id="2607529"/>
    <lineage>
        <taxon>Bacteria</taxon>
        <taxon>Bacillati</taxon>
        <taxon>Chloroflexota</taxon>
        <taxon>Ktedonobacteria</taxon>
        <taxon>Ktedonobacterales</taxon>
        <taxon>Dictyobacteraceae</taxon>
        <taxon>Dictyobacter</taxon>
    </lineage>
</organism>
<comment type="caution">
    <text evidence="4">The sequence shown here is derived from an EMBL/GenBank/DDBJ whole genome shotgun (WGS) entry which is preliminary data.</text>
</comment>
<dbReference type="Pfam" id="PF07090">
    <property type="entry name" value="GATase1_like"/>
    <property type="match status" value="1"/>
</dbReference>
<feature type="compositionally biased region" description="Low complexity" evidence="1">
    <location>
        <begin position="926"/>
        <end position="950"/>
    </location>
</feature>
<dbReference type="PANTHER" id="PTHR37947:SF2">
    <property type="entry name" value="VON WILLEBRAND FACTOR TYPE A"/>
    <property type="match status" value="1"/>
</dbReference>
<evidence type="ECO:0000256" key="2">
    <source>
        <dbReference type="SAM" id="Phobius"/>
    </source>
</evidence>
<reference evidence="4 5" key="1">
    <citation type="submission" date="2019-10" db="EMBL/GenBank/DDBJ databases">
        <title>Dictyobacter vulcani sp. nov., within the class Ktedonobacteria, isolated from soil of volcanic Mt. Zao.</title>
        <authorList>
            <person name="Zheng Y."/>
            <person name="Wang C.M."/>
            <person name="Sakai Y."/>
            <person name="Abe K."/>
            <person name="Yokota A."/>
            <person name="Yabe S."/>
        </authorList>
    </citation>
    <scope>NUCLEOTIDE SEQUENCE [LARGE SCALE GENOMIC DNA]</scope>
    <source>
        <strain evidence="4 5">W12</strain>
    </source>
</reference>
<feature type="region of interest" description="Disordered" evidence="1">
    <location>
        <begin position="869"/>
        <end position="963"/>
    </location>
</feature>
<evidence type="ECO:0000313" key="5">
    <source>
        <dbReference type="Proteomes" id="UP000326912"/>
    </source>
</evidence>
<feature type="transmembrane region" description="Helical" evidence="2">
    <location>
        <begin position="6"/>
        <end position="24"/>
    </location>
</feature>
<dbReference type="InterPro" id="IPR029062">
    <property type="entry name" value="Class_I_gatase-like"/>
</dbReference>